<proteinExistence type="predicted"/>
<dbReference type="Pfam" id="PF05380">
    <property type="entry name" value="Peptidase_A17"/>
    <property type="match status" value="1"/>
</dbReference>
<keyword evidence="2" id="KW-1185">Reference proteome</keyword>
<accession>A0ABQ9I0Y1</accession>
<evidence type="ECO:0000313" key="1">
    <source>
        <dbReference type="EMBL" id="KAJ8890283.1"/>
    </source>
</evidence>
<evidence type="ECO:0000313" key="2">
    <source>
        <dbReference type="Proteomes" id="UP001159363"/>
    </source>
</evidence>
<sequence>MDNFVTSVENIGEIKKVQALDTKIMAQGGFNLRGWEISGDTSEELTPIWGLKWNCKSDTLSLGRVFDPICFSGLAILSLKLMLQTLWEMKLYWDTPLDGNYVDILKCLAATSTSAHQNNYLWVYWHIMQAIVIPFLRCKSQSTYC</sequence>
<comment type="caution">
    <text evidence="1">The sequence shown here is derived from an EMBL/GenBank/DDBJ whole genome shotgun (WGS) entry which is preliminary data.</text>
</comment>
<organism evidence="1 2">
    <name type="scientific">Dryococelus australis</name>
    <dbReference type="NCBI Taxonomy" id="614101"/>
    <lineage>
        <taxon>Eukaryota</taxon>
        <taxon>Metazoa</taxon>
        <taxon>Ecdysozoa</taxon>
        <taxon>Arthropoda</taxon>
        <taxon>Hexapoda</taxon>
        <taxon>Insecta</taxon>
        <taxon>Pterygota</taxon>
        <taxon>Neoptera</taxon>
        <taxon>Polyneoptera</taxon>
        <taxon>Phasmatodea</taxon>
        <taxon>Verophasmatodea</taxon>
        <taxon>Anareolatae</taxon>
        <taxon>Phasmatidae</taxon>
        <taxon>Eurycanthinae</taxon>
        <taxon>Dryococelus</taxon>
    </lineage>
</organism>
<dbReference type="EMBL" id="JARBHB010000003">
    <property type="protein sequence ID" value="KAJ8890283.1"/>
    <property type="molecule type" value="Genomic_DNA"/>
</dbReference>
<dbReference type="InterPro" id="IPR008042">
    <property type="entry name" value="Retrotrans_Pao"/>
</dbReference>
<gene>
    <name evidence="1" type="ORF">PR048_009791</name>
</gene>
<dbReference type="Proteomes" id="UP001159363">
    <property type="component" value="Chromosome 3"/>
</dbReference>
<reference evidence="1 2" key="1">
    <citation type="submission" date="2023-02" db="EMBL/GenBank/DDBJ databases">
        <title>LHISI_Scaffold_Assembly.</title>
        <authorList>
            <person name="Stuart O.P."/>
            <person name="Cleave R."/>
            <person name="Magrath M.J.L."/>
            <person name="Mikheyev A.S."/>
        </authorList>
    </citation>
    <scope>NUCLEOTIDE SEQUENCE [LARGE SCALE GENOMIC DNA]</scope>
    <source>
        <strain evidence="1">Daus_M_001</strain>
        <tissue evidence="1">Leg muscle</tissue>
    </source>
</reference>
<protein>
    <submittedName>
        <fullName evidence="1">Uncharacterized protein</fullName>
    </submittedName>
</protein>
<name>A0ABQ9I0Y1_9NEOP</name>